<proteinExistence type="predicted"/>
<dbReference type="Proteomes" id="UP000000490">
    <property type="component" value="Chromosome"/>
</dbReference>
<keyword evidence="2" id="KW-1185">Reference proteome</keyword>
<organism evidence="1 2">
    <name type="scientific">Francisella salina</name>
    <dbReference type="NCBI Taxonomy" id="573569"/>
    <lineage>
        <taxon>Bacteria</taxon>
        <taxon>Pseudomonadati</taxon>
        <taxon>Pseudomonadota</taxon>
        <taxon>Gammaproteobacteria</taxon>
        <taxon>Thiotrichales</taxon>
        <taxon>Francisellaceae</taxon>
        <taxon>Francisella</taxon>
    </lineage>
</organism>
<gene>
    <name evidence="1" type="ordered locus">F7308_1669</name>
</gene>
<accession>A0ABM5MBI8</accession>
<reference evidence="1" key="1">
    <citation type="submission" date="2011-05" db="EMBL/GenBank/DDBJ databases">
        <authorList>
            <person name="Kuske C.R."/>
            <person name="Challacombe J.F."/>
            <person name="Siddaramappa S."/>
            <person name="Petersen J.M."/>
            <person name="Bruce D.C."/>
        </authorList>
    </citation>
    <scope>NUCLEOTIDE SEQUENCE</scope>
    <source>
        <strain evidence="1">TX077308</strain>
    </source>
</reference>
<name>A0ABM5MBI8_FRAST</name>
<dbReference type="EMBL" id="CP002872">
    <property type="protein sequence ID" value="AEI36593.1"/>
    <property type="molecule type" value="Genomic_DNA"/>
</dbReference>
<evidence type="ECO:0000313" key="2">
    <source>
        <dbReference type="Proteomes" id="UP000000490"/>
    </source>
</evidence>
<evidence type="ECO:0000313" key="1">
    <source>
        <dbReference type="EMBL" id="AEI36593.1"/>
    </source>
</evidence>
<protein>
    <submittedName>
        <fullName evidence="1">Uncharacterized protein</fullName>
    </submittedName>
</protein>
<sequence>MVGTFDEAPFVEKSVLNSIKDRAITKVIIAAIIQETIDA</sequence>